<dbReference type="Gramene" id="Psat05G0068900-T1">
    <property type="protein sequence ID" value="KAI5403205.1"/>
    <property type="gene ID" value="KIW84_050689"/>
</dbReference>
<protein>
    <recommendedName>
        <fullName evidence="2">ABC1 atypical kinase-like domain-containing protein</fullName>
    </recommendedName>
</protein>
<sequence length="471" mass="52412">MMSQVDLAREAAHLNRFIYNFRGWKDVSFPKPVHPLVHPAVLVETYEKGKSVSHYVDDFQGHEHFKSALAHIGTHALLKMLLVDNFIHVDMHPGNSLIALLTTKPGYPESLQQLIEMIKNPVASSASNAGKEDKLRPSRDNKGPSLLVGNREELNIVDSAKPDPTGFRALQSPQQMLSMSFIAIDIYAKLIFSILKGSSKRFFLSKILAVQYLNVKEVYRLIVTSTSNSINTKFEEADSHAETESHQHDAKACFREARGALSRSGENLPSNQSPVKVDSASTIPVMGGIPNYITISEWIYCKPTTNTCWDFARPTSTVQGVPSLQTSSPSSVSQDIMTSNENARDTKPIVSMLQPRPVNQAQANVNILNNLSQARQVMNFVALSGGTSMGLPSMGQIPVTVLIDMWAELHDLDEDGTRAMAIVHDLITMNLINLIATRKVTTETDKYYNNHYVMMHDLLRELGNQLKREKD</sequence>
<dbReference type="AlphaFoldDB" id="A0A9D5AEY2"/>
<proteinExistence type="predicted"/>
<evidence type="ECO:0000313" key="3">
    <source>
        <dbReference type="EMBL" id="KAI5403205.1"/>
    </source>
</evidence>
<organism evidence="3 4">
    <name type="scientific">Pisum sativum</name>
    <name type="common">Garden pea</name>
    <name type="synonym">Lathyrus oleraceus</name>
    <dbReference type="NCBI Taxonomy" id="3888"/>
    <lineage>
        <taxon>Eukaryota</taxon>
        <taxon>Viridiplantae</taxon>
        <taxon>Streptophyta</taxon>
        <taxon>Embryophyta</taxon>
        <taxon>Tracheophyta</taxon>
        <taxon>Spermatophyta</taxon>
        <taxon>Magnoliopsida</taxon>
        <taxon>eudicotyledons</taxon>
        <taxon>Gunneridae</taxon>
        <taxon>Pentapetalae</taxon>
        <taxon>rosids</taxon>
        <taxon>fabids</taxon>
        <taxon>Fabales</taxon>
        <taxon>Fabaceae</taxon>
        <taxon>Papilionoideae</taxon>
        <taxon>50 kb inversion clade</taxon>
        <taxon>NPAAA clade</taxon>
        <taxon>Hologalegina</taxon>
        <taxon>IRL clade</taxon>
        <taxon>Fabeae</taxon>
        <taxon>Lathyrus</taxon>
    </lineage>
</organism>
<dbReference type="Proteomes" id="UP001058974">
    <property type="component" value="Chromosome 5"/>
</dbReference>
<dbReference type="EMBL" id="JAMSHJ010000005">
    <property type="protein sequence ID" value="KAI5403205.1"/>
    <property type="molecule type" value="Genomic_DNA"/>
</dbReference>
<evidence type="ECO:0000259" key="2">
    <source>
        <dbReference type="Pfam" id="PF03109"/>
    </source>
</evidence>
<reference evidence="3 4" key="1">
    <citation type="journal article" date="2022" name="Nat. Genet.">
        <title>Improved pea reference genome and pan-genome highlight genomic features and evolutionary characteristics.</title>
        <authorList>
            <person name="Yang T."/>
            <person name="Liu R."/>
            <person name="Luo Y."/>
            <person name="Hu S."/>
            <person name="Wang D."/>
            <person name="Wang C."/>
            <person name="Pandey M.K."/>
            <person name="Ge S."/>
            <person name="Xu Q."/>
            <person name="Li N."/>
            <person name="Li G."/>
            <person name="Huang Y."/>
            <person name="Saxena R.K."/>
            <person name="Ji Y."/>
            <person name="Li M."/>
            <person name="Yan X."/>
            <person name="He Y."/>
            <person name="Liu Y."/>
            <person name="Wang X."/>
            <person name="Xiang C."/>
            <person name="Varshney R.K."/>
            <person name="Ding H."/>
            <person name="Gao S."/>
            <person name="Zong X."/>
        </authorList>
    </citation>
    <scope>NUCLEOTIDE SEQUENCE [LARGE SCALE GENOMIC DNA]</scope>
    <source>
        <strain evidence="3 4">cv. Zhongwan 6</strain>
    </source>
</reference>
<dbReference type="InterPro" id="IPR004147">
    <property type="entry name" value="ABC1_dom"/>
</dbReference>
<dbReference type="InterPro" id="IPR052402">
    <property type="entry name" value="ADCK_kinase"/>
</dbReference>
<comment type="caution">
    <text evidence="3">The sequence shown here is derived from an EMBL/GenBank/DDBJ whole genome shotgun (WGS) entry which is preliminary data.</text>
</comment>
<accession>A0A9D5AEY2</accession>
<dbReference type="Pfam" id="PF03109">
    <property type="entry name" value="ABC1"/>
    <property type="match status" value="1"/>
</dbReference>
<gene>
    <name evidence="3" type="ORF">KIW84_050689</name>
</gene>
<feature type="region of interest" description="Disordered" evidence="1">
    <location>
        <begin position="125"/>
        <end position="146"/>
    </location>
</feature>
<name>A0A9D5AEY2_PEA</name>
<evidence type="ECO:0000313" key="4">
    <source>
        <dbReference type="Proteomes" id="UP001058974"/>
    </source>
</evidence>
<feature type="compositionally biased region" description="Basic and acidic residues" evidence="1">
    <location>
        <begin position="130"/>
        <end position="142"/>
    </location>
</feature>
<evidence type="ECO:0000256" key="1">
    <source>
        <dbReference type="SAM" id="MobiDB-lite"/>
    </source>
</evidence>
<dbReference type="PANTHER" id="PTHR45890">
    <property type="entry name" value="AARF DOMAIN CONTAINING KINASE 2 (PREDICTED)"/>
    <property type="match status" value="1"/>
</dbReference>
<feature type="domain" description="ABC1 atypical kinase-like" evidence="2">
    <location>
        <begin position="3"/>
        <end position="98"/>
    </location>
</feature>
<keyword evidence="4" id="KW-1185">Reference proteome</keyword>
<dbReference type="PANTHER" id="PTHR45890:SF23">
    <property type="entry name" value="ABKC-LIKE PROTEIN, PUTATIVE-RELATED"/>
    <property type="match status" value="1"/>
</dbReference>